<dbReference type="GO" id="GO:0046872">
    <property type="term" value="F:metal ion binding"/>
    <property type="evidence" value="ECO:0007669"/>
    <property type="project" value="UniProtKB-KW"/>
</dbReference>
<dbReference type="Gene3D" id="3.40.50.300">
    <property type="entry name" value="P-loop containing nucleotide triphosphate hydrolases"/>
    <property type="match status" value="1"/>
</dbReference>
<keyword evidence="2 6" id="KW-0547">Nucleotide-binding</keyword>
<keyword evidence="5 6" id="KW-0411">Iron-sulfur</keyword>
<dbReference type="SUPFAM" id="SSF52540">
    <property type="entry name" value="P-loop containing nucleoside triphosphate hydrolases"/>
    <property type="match status" value="1"/>
</dbReference>
<keyword evidence="3 6" id="KW-0067">ATP-binding</keyword>
<evidence type="ECO:0000313" key="7">
    <source>
        <dbReference type="EMBL" id="SNT06948.1"/>
    </source>
</evidence>
<dbReference type="SUPFAM" id="SSF117916">
    <property type="entry name" value="Fe-S cluster assembly (FSCA) domain-like"/>
    <property type="match status" value="1"/>
</dbReference>
<dbReference type="GO" id="GO:0016226">
    <property type="term" value="P:iron-sulfur cluster assembly"/>
    <property type="evidence" value="ECO:0007669"/>
    <property type="project" value="InterPro"/>
</dbReference>
<dbReference type="InterPro" id="IPR019591">
    <property type="entry name" value="Mrp/NBP35_ATP-bd"/>
</dbReference>
<dbReference type="GO" id="GO:0140663">
    <property type="term" value="F:ATP-dependent FeS chaperone activity"/>
    <property type="evidence" value="ECO:0007669"/>
    <property type="project" value="InterPro"/>
</dbReference>
<dbReference type="GO" id="GO:0051539">
    <property type="term" value="F:4 iron, 4 sulfur cluster binding"/>
    <property type="evidence" value="ECO:0007669"/>
    <property type="project" value="TreeGrafter"/>
</dbReference>
<proteinExistence type="inferred from homology"/>
<keyword evidence="4 6" id="KW-0408">Iron</keyword>
<dbReference type="GO" id="GO:0016887">
    <property type="term" value="F:ATP hydrolysis activity"/>
    <property type="evidence" value="ECO:0007669"/>
    <property type="project" value="UniProtKB-UniRule"/>
</dbReference>
<evidence type="ECO:0000256" key="3">
    <source>
        <dbReference type="ARBA" id="ARBA00022840"/>
    </source>
</evidence>
<sequence length="337" mass="34646">MNSPDPFAAALDTIADPATGQGLIASGRAAPPRVNMADRTASVILDVTGLSADDRAAIERAIRGKLIGLDGLRDVRIAMTAEKTARKLIVVGSGKGGVGKSTVSANIAIALKRLGMKVGLVDADIYGPSQARLMASEGQRPEAEGQRLLPIATRFGVPMLSMAHLVKPGQAIAWRGPMAGNALGQLIDADWGDVEILIVDLPPGTGDVQLSLIQKHKPAGAIIVSTPQDLALIDATRAIDLFQQATVPIVGVVENMAGYACPHCGEVSDPFGAGGAEAAAAELEVPFIGRVPLEIAIRKASDAGQPPAASGEAVAQPFLDIAGALMGWLNAKASPKF</sequence>
<dbReference type="InterPro" id="IPR034904">
    <property type="entry name" value="FSCA_dom_sf"/>
</dbReference>
<evidence type="ECO:0000256" key="2">
    <source>
        <dbReference type="ARBA" id="ARBA00022741"/>
    </source>
</evidence>
<evidence type="ECO:0000256" key="6">
    <source>
        <dbReference type="HAMAP-Rule" id="MF_02040"/>
    </source>
</evidence>
<accession>A0A239JNC3</accession>
<dbReference type="CDD" id="cd02037">
    <property type="entry name" value="Mrp_NBP35"/>
    <property type="match status" value="1"/>
</dbReference>
<dbReference type="Proteomes" id="UP000198281">
    <property type="component" value="Unassembled WGS sequence"/>
</dbReference>
<reference evidence="8" key="1">
    <citation type="submission" date="2017-06" db="EMBL/GenBank/DDBJ databases">
        <authorList>
            <person name="Varghese N."/>
            <person name="Submissions S."/>
        </authorList>
    </citation>
    <scope>NUCLEOTIDE SEQUENCE [LARGE SCALE GENOMIC DNA]</scope>
    <source>
        <strain evidence="8">LNB2</strain>
    </source>
</reference>
<keyword evidence="1 6" id="KW-0479">Metal-binding</keyword>
<keyword evidence="8" id="KW-1185">Reference proteome</keyword>
<dbReference type="HAMAP" id="MF_02040">
    <property type="entry name" value="Mrp_NBP35"/>
    <property type="match status" value="1"/>
</dbReference>
<dbReference type="PANTHER" id="PTHR42961">
    <property type="entry name" value="IRON-SULFUR PROTEIN NUBPL"/>
    <property type="match status" value="1"/>
</dbReference>
<comment type="subunit">
    <text evidence="6">Homodimer.</text>
</comment>
<protein>
    <recommendedName>
        <fullName evidence="6">Iron-sulfur cluster carrier protein</fullName>
    </recommendedName>
</protein>
<name>A0A239JNC3_9SPHN</name>
<dbReference type="InterPro" id="IPR044304">
    <property type="entry name" value="NUBPL-like"/>
</dbReference>
<dbReference type="EMBL" id="FZOS01000036">
    <property type="protein sequence ID" value="SNT06948.1"/>
    <property type="molecule type" value="Genomic_DNA"/>
</dbReference>
<dbReference type="PANTHER" id="PTHR42961:SF2">
    <property type="entry name" value="IRON-SULFUR PROTEIN NUBPL"/>
    <property type="match status" value="1"/>
</dbReference>
<evidence type="ECO:0000313" key="8">
    <source>
        <dbReference type="Proteomes" id="UP000198281"/>
    </source>
</evidence>
<dbReference type="GO" id="GO:0005524">
    <property type="term" value="F:ATP binding"/>
    <property type="evidence" value="ECO:0007669"/>
    <property type="project" value="UniProtKB-UniRule"/>
</dbReference>
<comment type="similarity">
    <text evidence="6">Belongs to the Mrp/NBP35 ATP-binding proteins family.</text>
</comment>
<dbReference type="Pfam" id="PF10609">
    <property type="entry name" value="ParA"/>
    <property type="match status" value="1"/>
</dbReference>
<dbReference type="OrthoDB" id="9809679at2"/>
<feature type="binding site" evidence="6">
    <location>
        <begin position="94"/>
        <end position="101"/>
    </location>
    <ligand>
        <name>ATP</name>
        <dbReference type="ChEBI" id="CHEBI:30616"/>
    </ligand>
</feature>
<comment type="function">
    <text evidence="6">Binds and transfers iron-sulfur (Fe-S) clusters to target apoproteins. Can hydrolyze ATP.</text>
</comment>
<evidence type="ECO:0000256" key="1">
    <source>
        <dbReference type="ARBA" id="ARBA00022723"/>
    </source>
</evidence>
<gene>
    <name evidence="7" type="ORF">SAMN06295912_13611</name>
</gene>
<keyword evidence="6" id="KW-0378">Hydrolase</keyword>
<dbReference type="FunFam" id="3.40.50.300:FF:001119">
    <property type="entry name" value="Iron-sulfur cluster carrier protein"/>
    <property type="match status" value="1"/>
</dbReference>
<dbReference type="InterPro" id="IPR027417">
    <property type="entry name" value="P-loop_NTPase"/>
</dbReference>
<evidence type="ECO:0000256" key="4">
    <source>
        <dbReference type="ARBA" id="ARBA00023004"/>
    </source>
</evidence>
<dbReference type="AlphaFoldDB" id="A0A239JNC3"/>
<evidence type="ECO:0000256" key="5">
    <source>
        <dbReference type="ARBA" id="ARBA00023014"/>
    </source>
</evidence>
<dbReference type="RefSeq" id="WP_089221056.1">
    <property type="nucleotide sequence ID" value="NZ_FZOS01000036.1"/>
</dbReference>
<dbReference type="InterPro" id="IPR033756">
    <property type="entry name" value="YlxH/NBP35"/>
</dbReference>
<organism evidence="7 8">
    <name type="scientific">Edaphosphingomonas laterariae</name>
    <dbReference type="NCBI Taxonomy" id="861865"/>
    <lineage>
        <taxon>Bacteria</taxon>
        <taxon>Pseudomonadati</taxon>
        <taxon>Pseudomonadota</taxon>
        <taxon>Alphaproteobacteria</taxon>
        <taxon>Sphingomonadales</taxon>
        <taxon>Rhizorhabdaceae</taxon>
        <taxon>Edaphosphingomonas</taxon>
    </lineage>
</organism>